<keyword evidence="4" id="KW-0808">Transferase</keyword>
<keyword evidence="7" id="KW-0067">ATP-binding</keyword>
<dbReference type="Gene3D" id="1.10.287.130">
    <property type="match status" value="1"/>
</dbReference>
<dbReference type="InterPro" id="IPR036097">
    <property type="entry name" value="HisK_dim/P_sf"/>
</dbReference>
<dbReference type="InterPro" id="IPR015943">
    <property type="entry name" value="WD40/YVTN_repeat-like_dom_sf"/>
</dbReference>
<evidence type="ECO:0000313" key="17">
    <source>
        <dbReference type="Proteomes" id="UP000443153"/>
    </source>
</evidence>
<dbReference type="Pfam" id="PF02518">
    <property type="entry name" value="HATPase_c"/>
    <property type="match status" value="1"/>
</dbReference>
<dbReference type="CDD" id="cd17574">
    <property type="entry name" value="REC_OmpR"/>
    <property type="match status" value="1"/>
</dbReference>
<dbReference type="Pfam" id="PF12833">
    <property type="entry name" value="HTH_18"/>
    <property type="match status" value="1"/>
</dbReference>
<dbReference type="Gene3D" id="3.30.565.10">
    <property type="entry name" value="Histidine kinase-like ATPase, C-terminal domain"/>
    <property type="match status" value="1"/>
</dbReference>
<dbReference type="InterPro" id="IPR036890">
    <property type="entry name" value="HATPase_C_sf"/>
</dbReference>
<dbReference type="InterPro" id="IPR003594">
    <property type="entry name" value="HATPase_dom"/>
</dbReference>
<evidence type="ECO:0000256" key="7">
    <source>
        <dbReference type="ARBA" id="ARBA00022840"/>
    </source>
</evidence>
<dbReference type="Pfam" id="PF00512">
    <property type="entry name" value="HisKA"/>
    <property type="match status" value="1"/>
</dbReference>
<evidence type="ECO:0000259" key="13">
    <source>
        <dbReference type="PROSITE" id="PS01124"/>
    </source>
</evidence>
<dbReference type="GO" id="GO:0003700">
    <property type="term" value="F:DNA-binding transcription factor activity"/>
    <property type="evidence" value="ECO:0007669"/>
    <property type="project" value="InterPro"/>
</dbReference>
<evidence type="ECO:0000259" key="15">
    <source>
        <dbReference type="PROSITE" id="PS50110"/>
    </source>
</evidence>
<dbReference type="SMART" id="SM00388">
    <property type="entry name" value="HisKA"/>
    <property type="match status" value="1"/>
</dbReference>
<evidence type="ECO:0000256" key="11">
    <source>
        <dbReference type="ARBA" id="ARBA00023163"/>
    </source>
</evidence>
<dbReference type="Gene3D" id="3.40.50.2300">
    <property type="match status" value="1"/>
</dbReference>
<evidence type="ECO:0000259" key="14">
    <source>
        <dbReference type="PROSITE" id="PS50109"/>
    </source>
</evidence>
<comment type="caution">
    <text evidence="16">The sequence shown here is derived from an EMBL/GenBank/DDBJ whole genome shotgun (WGS) entry which is preliminary data.</text>
</comment>
<name>A0A6I2MRG3_9FLAO</name>
<evidence type="ECO:0000256" key="9">
    <source>
        <dbReference type="ARBA" id="ARBA00023015"/>
    </source>
</evidence>
<evidence type="ECO:0000256" key="1">
    <source>
        <dbReference type="ARBA" id="ARBA00000085"/>
    </source>
</evidence>
<evidence type="ECO:0000256" key="3">
    <source>
        <dbReference type="ARBA" id="ARBA00022553"/>
    </source>
</evidence>
<dbReference type="InterPro" id="IPR018062">
    <property type="entry name" value="HTH_AraC-typ_CS"/>
</dbReference>
<dbReference type="GO" id="GO:0000155">
    <property type="term" value="F:phosphorelay sensor kinase activity"/>
    <property type="evidence" value="ECO:0007669"/>
    <property type="project" value="InterPro"/>
</dbReference>
<dbReference type="InterPro" id="IPR001789">
    <property type="entry name" value="Sig_transdc_resp-reg_receiver"/>
</dbReference>
<dbReference type="PANTHER" id="PTHR43547">
    <property type="entry name" value="TWO-COMPONENT HISTIDINE KINASE"/>
    <property type="match status" value="1"/>
</dbReference>
<dbReference type="Pfam" id="PF07494">
    <property type="entry name" value="Reg_prop"/>
    <property type="match status" value="3"/>
</dbReference>
<keyword evidence="10" id="KW-0238">DNA-binding</keyword>
<evidence type="ECO:0000313" key="16">
    <source>
        <dbReference type="EMBL" id="MRX66238.1"/>
    </source>
</evidence>
<evidence type="ECO:0000256" key="12">
    <source>
        <dbReference type="PROSITE-ProRule" id="PRU00169"/>
    </source>
</evidence>
<dbReference type="GO" id="GO:0005524">
    <property type="term" value="F:ATP binding"/>
    <property type="evidence" value="ECO:0007669"/>
    <property type="project" value="UniProtKB-KW"/>
</dbReference>
<dbReference type="GO" id="GO:0043565">
    <property type="term" value="F:sequence-specific DNA binding"/>
    <property type="evidence" value="ECO:0007669"/>
    <property type="project" value="InterPro"/>
</dbReference>
<dbReference type="CDD" id="cd00082">
    <property type="entry name" value="HisKA"/>
    <property type="match status" value="1"/>
</dbReference>
<dbReference type="FunFam" id="2.60.40.10:FF:000791">
    <property type="entry name" value="Two-component system sensor histidine kinase/response regulator"/>
    <property type="match status" value="1"/>
</dbReference>
<dbReference type="Gene3D" id="2.130.10.10">
    <property type="entry name" value="YVTN repeat-like/Quinoprotein amine dehydrogenase"/>
    <property type="match status" value="2"/>
</dbReference>
<keyword evidence="17" id="KW-1185">Reference proteome</keyword>
<dbReference type="EC" id="2.7.13.3" evidence="2"/>
<keyword evidence="11" id="KW-0804">Transcription</keyword>
<dbReference type="OrthoDB" id="358279at2"/>
<dbReference type="SMART" id="SM00448">
    <property type="entry name" value="REC"/>
    <property type="match status" value="1"/>
</dbReference>
<dbReference type="InterPro" id="IPR011006">
    <property type="entry name" value="CheY-like_superfamily"/>
</dbReference>
<keyword evidence="6" id="KW-0418">Kinase</keyword>
<comment type="catalytic activity">
    <reaction evidence="1">
        <text>ATP + protein L-histidine = ADP + protein N-phospho-L-histidine.</text>
        <dbReference type="EC" id="2.7.13.3"/>
    </reaction>
</comment>
<dbReference type="EMBL" id="WKJH01000030">
    <property type="protein sequence ID" value="MRX66238.1"/>
    <property type="molecule type" value="Genomic_DNA"/>
</dbReference>
<dbReference type="FunFam" id="1.10.10.60:FF:000284">
    <property type="entry name" value="Two-component system sensor histidine kinase/response regulator"/>
    <property type="match status" value="1"/>
</dbReference>
<evidence type="ECO:0000256" key="6">
    <source>
        <dbReference type="ARBA" id="ARBA00022777"/>
    </source>
</evidence>
<dbReference type="InterPro" id="IPR011123">
    <property type="entry name" value="Y_Y_Y"/>
</dbReference>
<dbReference type="InterPro" id="IPR004358">
    <property type="entry name" value="Sig_transdc_His_kin-like_C"/>
</dbReference>
<dbReference type="PROSITE" id="PS00041">
    <property type="entry name" value="HTH_ARAC_FAMILY_1"/>
    <property type="match status" value="1"/>
</dbReference>
<dbReference type="Gene3D" id="2.60.40.10">
    <property type="entry name" value="Immunoglobulins"/>
    <property type="match status" value="1"/>
</dbReference>
<keyword evidence="3 12" id="KW-0597">Phosphoprotein</keyword>
<evidence type="ECO:0000256" key="2">
    <source>
        <dbReference type="ARBA" id="ARBA00012438"/>
    </source>
</evidence>
<dbReference type="SUPFAM" id="SSF47384">
    <property type="entry name" value="Homodimeric domain of signal transducing histidine kinase"/>
    <property type="match status" value="1"/>
</dbReference>
<dbReference type="InterPro" id="IPR011110">
    <property type="entry name" value="Reg_prop"/>
</dbReference>
<dbReference type="SUPFAM" id="SSF63829">
    <property type="entry name" value="Calcium-dependent phosphotriesterase"/>
    <property type="match status" value="1"/>
</dbReference>
<dbReference type="PROSITE" id="PS50110">
    <property type="entry name" value="RESPONSE_REGULATORY"/>
    <property type="match status" value="1"/>
</dbReference>
<gene>
    <name evidence="16" type="ORF">GJ691_18945</name>
</gene>
<keyword evidence="9" id="KW-0805">Transcription regulation</keyword>
<evidence type="ECO:0000256" key="4">
    <source>
        <dbReference type="ARBA" id="ARBA00022679"/>
    </source>
</evidence>
<dbReference type="Proteomes" id="UP000443153">
    <property type="component" value="Unassembled WGS sequence"/>
</dbReference>
<sequence length="1392" mass="158988">MIFNSHIYRHLIFYFFFTLQIWGQGGFKEFNFVNLKDGISKVAVPSITQDKDGFIWIGTNGAGLYRFDGADYLSYKHILNDSTSLISNIIYCSHLDYENRLWIGTEDGLNLYDRQYDRFKKIPINRINKIKNVSVAVSSLGSDKSGNIFIGTFENGLYKFNVDSEIIEQIPIDGVNSELSYININGIQVSDKGKVYAGSNIGLLEYDSITNTLKKCFYSSKQGIVSIDESIQSLFLDNSNNIWVGTLENGLYRASISNSGNQESFSLNHYEITNKRILSMIQIPDGTLLIGTENAGLIHLNQNGSVIKKYTLDKTDKDSIKSNSIWSLFVDKNERIWMGYYNSGVAVYDKLYDKFNSLESVPGNPNSLQFSSVTAIEQDENGNYWISMDGGGIDIYHPKTNKFDHINKASANGYSGLTSLDIQTLFIDSKKNIWAGSWNNGLFLLKNGSKKFINYNSENTPNLDANSILSIDEDSDGIIWIGTFHGGVVRYDPENEEFVNQYMPPFPKNQLIGNAVRKVLVDSKNNVWVGTTEGVFRINNDRKTEFQVDFVSNKEANGNRNKKSANHILSLYESSDGSIWFGTRGSGLCRYTEERKFQWYNELYEFTEESISNIIEDKEGNLWVTVNSGLSKLNLKNNEITNFTLNDGLLSNEFNFNAVYRDKRGYLYFGNYKGVDFFNPEDISLNKIVPKLYLTGLKLFNQEVLPAKKGSPLKEVLAETEEIELNHNQSVFTIEYSGISYTRPEKNQYAYYLEGLEESWNYVGGLRSATYTNLDKGTYVFKLKAANNDGVWNDEPLELKIIVLPPWWKTNWALLLYVLMFFGASYVLNLVAQRRIKEKELLRNERIQRIQEDELHEKKTQFFTNISHEFRTPLTLMINPLQDIIYDEKLKLPERVKEKHNVIYKNAYRLYRLINELMDFRKLELNKMTIKAQELNLVNFTKEIISYFKEEASKRNIHLVIDADVPIIPLWADQSMLEKIIFNILSNAMKVTPDGGAINIDILSKDDLCILPLVDEAKPVKVVEIIISDTGPGLEKNQINKIFERFYQVENLNKTYYGGTGIGLEVVQNFVRLHKGKIEVESELGEGSTFRVLLPAGKNHFVENEIFSEVTTAIPLKDMYVSVTGSEPSGDDISLEEKALKPNTVLIVEDNIELRDYLKNELKKHYEVLVANNGKEGLEKAREVIPDAIMTDVLMPEMNGFDFCRIIKTDIRTSHIPLLMLTAKTRIEDRIEGIGYGADAYMVKPFDMRLLKLRLSQLITSRKLIFDKYFGEISGTKDYENSTSIDKEFIEKVLSYINENMDDTDLSVESLAVELNLSRSQLYRKIKTLTGQTVNEFLRKIRLQRAKKLLESGSVTVGEVCCKVGFSSPSYFTKCFKAYFGILPTDIESNTK</sequence>
<dbReference type="PROSITE" id="PS50109">
    <property type="entry name" value="HIS_KIN"/>
    <property type="match status" value="1"/>
</dbReference>
<evidence type="ECO:0000256" key="5">
    <source>
        <dbReference type="ARBA" id="ARBA00022741"/>
    </source>
</evidence>
<keyword evidence="8" id="KW-0902">Two-component regulatory system</keyword>
<dbReference type="SMART" id="SM00387">
    <property type="entry name" value="HATPase_c"/>
    <property type="match status" value="1"/>
</dbReference>
<dbReference type="SUPFAM" id="SSF52172">
    <property type="entry name" value="CheY-like"/>
    <property type="match status" value="1"/>
</dbReference>
<dbReference type="SUPFAM" id="SSF50998">
    <property type="entry name" value="Quinoprotein alcohol dehydrogenase-like"/>
    <property type="match status" value="1"/>
</dbReference>
<evidence type="ECO:0000256" key="10">
    <source>
        <dbReference type="ARBA" id="ARBA00023125"/>
    </source>
</evidence>
<dbReference type="RefSeq" id="WP_154369850.1">
    <property type="nucleotide sequence ID" value="NZ_WKJH01000030.1"/>
</dbReference>
<dbReference type="InterPro" id="IPR003661">
    <property type="entry name" value="HisK_dim/P_dom"/>
</dbReference>
<dbReference type="Pfam" id="PF00072">
    <property type="entry name" value="Response_reg"/>
    <property type="match status" value="1"/>
</dbReference>
<dbReference type="InterPro" id="IPR018060">
    <property type="entry name" value="HTH_AraC"/>
</dbReference>
<protein>
    <recommendedName>
        <fullName evidence="2">histidine kinase</fullName>
        <ecNumber evidence="2">2.7.13.3</ecNumber>
    </recommendedName>
</protein>
<proteinExistence type="predicted"/>
<reference evidence="16 17" key="1">
    <citation type="submission" date="2019-11" db="EMBL/GenBank/DDBJ databases">
        <title>Maribacter lutea sp. nov., a marine bacterium isolated from intertidal sand.</title>
        <authorList>
            <person name="Liu A."/>
        </authorList>
    </citation>
    <scope>NUCLEOTIDE SEQUENCE [LARGE SCALE GENOMIC DNA]</scope>
    <source>
        <strain evidence="16 17">RZ05</strain>
    </source>
</reference>
<dbReference type="PANTHER" id="PTHR43547:SF2">
    <property type="entry name" value="HYBRID SIGNAL TRANSDUCTION HISTIDINE KINASE C"/>
    <property type="match status" value="1"/>
</dbReference>
<dbReference type="PROSITE" id="PS01124">
    <property type="entry name" value="HTH_ARAC_FAMILY_2"/>
    <property type="match status" value="1"/>
</dbReference>
<feature type="domain" description="Response regulatory" evidence="15">
    <location>
        <begin position="1144"/>
        <end position="1259"/>
    </location>
</feature>
<evidence type="ECO:0000256" key="8">
    <source>
        <dbReference type="ARBA" id="ARBA00023012"/>
    </source>
</evidence>
<dbReference type="InterPro" id="IPR011047">
    <property type="entry name" value="Quinoprotein_ADH-like_sf"/>
</dbReference>
<dbReference type="InterPro" id="IPR005467">
    <property type="entry name" value="His_kinase_dom"/>
</dbReference>
<dbReference type="SMART" id="SM00342">
    <property type="entry name" value="HTH_ARAC"/>
    <property type="match status" value="1"/>
</dbReference>
<dbReference type="Pfam" id="PF07495">
    <property type="entry name" value="Y_Y_Y"/>
    <property type="match status" value="1"/>
</dbReference>
<dbReference type="PRINTS" id="PR00344">
    <property type="entry name" value="BCTRLSENSOR"/>
</dbReference>
<organism evidence="16 17">
    <name type="scientific">Maribacter luteus</name>
    <dbReference type="NCBI Taxonomy" id="2594478"/>
    <lineage>
        <taxon>Bacteria</taxon>
        <taxon>Pseudomonadati</taxon>
        <taxon>Bacteroidota</taxon>
        <taxon>Flavobacteriia</taxon>
        <taxon>Flavobacteriales</taxon>
        <taxon>Flavobacteriaceae</taxon>
        <taxon>Maribacter</taxon>
    </lineage>
</organism>
<dbReference type="FunFam" id="3.30.565.10:FF:000037">
    <property type="entry name" value="Hybrid sensor histidine kinase/response regulator"/>
    <property type="match status" value="1"/>
</dbReference>
<feature type="domain" description="Histidine kinase" evidence="14">
    <location>
        <begin position="865"/>
        <end position="1098"/>
    </location>
</feature>
<dbReference type="Gene3D" id="1.10.10.60">
    <property type="entry name" value="Homeodomain-like"/>
    <property type="match status" value="2"/>
</dbReference>
<dbReference type="SUPFAM" id="SSF55874">
    <property type="entry name" value="ATPase domain of HSP90 chaperone/DNA topoisomerase II/histidine kinase"/>
    <property type="match status" value="1"/>
</dbReference>
<feature type="modified residue" description="4-aspartylphosphate" evidence="12">
    <location>
        <position position="1192"/>
    </location>
</feature>
<dbReference type="InterPro" id="IPR013783">
    <property type="entry name" value="Ig-like_fold"/>
</dbReference>
<dbReference type="InterPro" id="IPR009057">
    <property type="entry name" value="Homeodomain-like_sf"/>
</dbReference>
<dbReference type="SUPFAM" id="SSF46689">
    <property type="entry name" value="Homeodomain-like"/>
    <property type="match status" value="1"/>
</dbReference>
<keyword evidence="5" id="KW-0547">Nucleotide-binding</keyword>
<accession>A0A6I2MRG3</accession>
<feature type="domain" description="HTH araC/xylS-type" evidence="13">
    <location>
        <begin position="1291"/>
        <end position="1390"/>
    </location>
</feature>